<dbReference type="SUPFAM" id="SSF54518">
    <property type="entry name" value="Tubby C-terminal domain-like"/>
    <property type="match status" value="1"/>
</dbReference>
<comment type="similarity">
    <text evidence="1">Belongs to the LOR family.</text>
</comment>
<evidence type="ECO:0000313" key="2">
    <source>
        <dbReference type="EMBL" id="CEG44132.1"/>
    </source>
</evidence>
<dbReference type="InterPro" id="IPR007612">
    <property type="entry name" value="LOR"/>
</dbReference>
<dbReference type="EMBL" id="CCYD01000810">
    <property type="protein sequence ID" value="CEG44132.1"/>
    <property type="molecule type" value="Genomic_DNA"/>
</dbReference>
<dbReference type="AlphaFoldDB" id="A0A0P1ATW8"/>
<proteinExistence type="inferred from homology"/>
<dbReference type="Pfam" id="PF04525">
    <property type="entry name" value="LOR"/>
    <property type="match status" value="1"/>
</dbReference>
<evidence type="ECO:0000313" key="3">
    <source>
        <dbReference type="Proteomes" id="UP000054928"/>
    </source>
</evidence>
<dbReference type="GeneID" id="36409448"/>
<keyword evidence="3" id="KW-1185">Reference proteome</keyword>
<dbReference type="InterPro" id="IPR025659">
    <property type="entry name" value="Tubby-like_C"/>
</dbReference>
<protein>
    <submittedName>
        <fullName evidence="2">Tubby C-terminal-like domain</fullName>
    </submittedName>
</protein>
<dbReference type="Gene3D" id="2.40.160.200">
    <property type="entry name" value="LURP1-related"/>
    <property type="match status" value="1"/>
</dbReference>
<sequence length="234" mass="26139">MGIAFSMKKFLATPLKAQWRFPFVVNPRFCRRRVTTLVLTNSFWSHAIEIHGYGVCEANSDRILFRVVPTVDGIVSDGCTKWLVDEYGIAVAHLRPRDHSSAALYDVCLGKRLSLQTKVLTTLVIKFVAGRGDPLIAEVVDQVTGCKSRIGCHGIWRQRAAVLYLEKGCGGRREAIAKVYRPTTNRLSKFLDPFYHVEIAIGVDVALVLLICAAMDDASMHKSKVHRYPLLGTH</sequence>
<name>A0A0P1ATW8_PLAHL</name>
<dbReference type="OrthoDB" id="97518at2759"/>
<organism evidence="2 3">
    <name type="scientific">Plasmopara halstedii</name>
    <name type="common">Downy mildew of sunflower</name>
    <dbReference type="NCBI Taxonomy" id="4781"/>
    <lineage>
        <taxon>Eukaryota</taxon>
        <taxon>Sar</taxon>
        <taxon>Stramenopiles</taxon>
        <taxon>Oomycota</taxon>
        <taxon>Peronosporomycetes</taxon>
        <taxon>Peronosporales</taxon>
        <taxon>Peronosporaceae</taxon>
        <taxon>Plasmopara</taxon>
    </lineage>
</organism>
<reference evidence="3" key="1">
    <citation type="submission" date="2014-09" db="EMBL/GenBank/DDBJ databases">
        <authorList>
            <person name="Sharma Rahul"/>
            <person name="Thines Marco"/>
        </authorList>
    </citation>
    <scope>NUCLEOTIDE SEQUENCE [LARGE SCALE GENOMIC DNA]</scope>
</reference>
<evidence type="ECO:0000256" key="1">
    <source>
        <dbReference type="ARBA" id="ARBA00005437"/>
    </source>
</evidence>
<dbReference type="OMA" id="ICAAMDD"/>
<dbReference type="Proteomes" id="UP000054928">
    <property type="component" value="Unassembled WGS sequence"/>
</dbReference>
<accession>A0A0P1ATW8</accession>
<dbReference type="RefSeq" id="XP_024580501.1">
    <property type="nucleotide sequence ID" value="XM_024730200.1"/>
</dbReference>
<dbReference type="InterPro" id="IPR038595">
    <property type="entry name" value="LOR_sf"/>
</dbReference>